<reference evidence="3" key="1">
    <citation type="journal article" date="2023" name="Commun. Biol.">
        <title>Genome analysis of Parmales, the sister group of diatoms, reveals the evolutionary specialization of diatoms from phago-mixotrophs to photoautotrophs.</title>
        <authorList>
            <person name="Ban H."/>
            <person name="Sato S."/>
            <person name="Yoshikawa S."/>
            <person name="Yamada K."/>
            <person name="Nakamura Y."/>
            <person name="Ichinomiya M."/>
            <person name="Sato N."/>
            <person name="Blanc-Mathieu R."/>
            <person name="Endo H."/>
            <person name="Kuwata A."/>
            <person name="Ogata H."/>
        </authorList>
    </citation>
    <scope>NUCLEOTIDE SEQUENCE [LARGE SCALE GENOMIC DNA]</scope>
    <source>
        <strain evidence="3">NIES 3699</strain>
    </source>
</reference>
<feature type="region of interest" description="Disordered" evidence="1">
    <location>
        <begin position="98"/>
        <end position="148"/>
    </location>
</feature>
<dbReference type="Proteomes" id="UP001165160">
    <property type="component" value="Unassembled WGS sequence"/>
</dbReference>
<organism evidence="2 3">
    <name type="scientific">Triparma verrucosa</name>
    <dbReference type="NCBI Taxonomy" id="1606542"/>
    <lineage>
        <taxon>Eukaryota</taxon>
        <taxon>Sar</taxon>
        <taxon>Stramenopiles</taxon>
        <taxon>Ochrophyta</taxon>
        <taxon>Bolidophyceae</taxon>
        <taxon>Parmales</taxon>
        <taxon>Triparmaceae</taxon>
        <taxon>Triparma</taxon>
    </lineage>
</organism>
<feature type="region of interest" description="Disordered" evidence="1">
    <location>
        <begin position="26"/>
        <end position="45"/>
    </location>
</feature>
<dbReference type="AlphaFoldDB" id="A0A9W7FJJ6"/>
<proteinExistence type="predicted"/>
<evidence type="ECO:0000313" key="3">
    <source>
        <dbReference type="Proteomes" id="UP001165160"/>
    </source>
</evidence>
<sequence length="314" mass="34573">MAMPQHQHNIICGELSSPIFLTPLEDADNAESGSQSGSSSSNLFRSIKLREKNRLLGITPRSSVRKRRVVSPDVGIQGGQTAAVDVYDENNSEKYSAMVRTPSARKSSKQMKGENGGSGVGKERKALRDVTNRRDGVGKSVKSGNAPPACPSPSLNCILFKKPLPNNLAQYLLYANGKRLTHLTARTKIVEVHIGQDNDVSLMTDDGITLDPNAFEIVNGKNKDEKHLLRIPDSEDRLQVYSKWLEAVRSAVGDCILLSALNSSTLSVDNLKIAISKSVTSYGLTMEHETLRKAYEMVNYMRRVEVRARYNNNA</sequence>
<dbReference type="EMBL" id="BRXX01000461">
    <property type="protein sequence ID" value="GMI13231.1"/>
    <property type="molecule type" value="Genomic_DNA"/>
</dbReference>
<feature type="compositionally biased region" description="Basic and acidic residues" evidence="1">
    <location>
        <begin position="121"/>
        <end position="137"/>
    </location>
</feature>
<evidence type="ECO:0000313" key="2">
    <source>
        <dbReference type="EMBL" id="GMI13231.1"/>
    </source>
</evidence>
<accession>A0A9W7FJJ6</accession>
<feature type="compositionally biased region" description="Low complexity" evidence="1">
    <location>
        <begin position="32"/>
        <end position="41"/>
    </location>
</feature>
<keyword evidence="3" id="KW-1185">Reference proteome</keyword>
<protein>
    <submittedName>
        <fullName evidence="2">Uncharacterized protein</fullName>
    </submittedName>
</protein>
<comment type="caution">
    <text evidence="2">The sequence shown here is derived from an EMBL/GenBank/DDBJ whole genome shotgun (WGS) entry which is preliminary data.</text>
</comment>
<name>A0A9W7FJJ6_9STRA</name>
<gene>
    <name evidence="2" type="ORF">TrVE_jg11034</name>
</gene>
<evidence type="ECO:0000256" key="1">
    <source>
        <dbReference type="SAM" id="MobiDB-lite"/>
    </source>
</evidence>